<comment type="caution">
    <text evidence="2">The sequence shown here is derived from an EMBL/GenBank/DDBJ whole genome shotgun (WGS) entry which is preliminary data.</text>
</comment>
<dbReference type="InterPro" id="IPR015915">
    <property type="entry name" value="Kelch-typ_b-propeller"/>
</dbReference>
<dbReference type="PANTHER" id="PTHR31672:SF13">
    <property type="entry name" value="F-BOX PROTEIN CPR30-LIKE"/>
    <property type="match status" value="1"/>
</dbReference>
<name>A0A8X7RYE0_BRACI</name>
<dbReference type="InterPro" id="IPR017451">
    <property type="entry name" value="F-box-assoc_interact_dom"/>
</dbReference>
<dbReference type="AlphaFoldDB" id="A0A8X7RYE0"/>
<dbReference type="Pfam" id="PF07734">
    <property type="entry name" value="FBA_1"/>
    <property type="match status" value="1"/>
</dbReference>
<dbReference type="InterPro" id="IPR050796">
    <property type="entry name" value="SCF_F-box_component"/>
</dbReference>
<protein>
    <recommendedName>
        <fullName evidence="1">F-box associated beta-propeller type 1 domain-containing protein</fullName>
    </recommendedName>
</protein>
<dbReference type="InterPro" id="IPR006527">
    <property type="entry name" value="F-box-assoc_dom_typ1"/>
</dbReference>
<dbReference type="EMBL" id="JAAMPC010000008">
    <property type="protein sequence ID" value="KAG2297773.1"/>
    <property type="molecule type" value="Genomic_DNA"/>
</dbReference>
<reference evidence="2 3" key="1">
    <citation type="submission" date="2020-02" db="EMBL/GenBank/DDBJ databases">
        <authorList>
            <person name="Ma Q."/>
            <person name="Huang Y."/>
            <person name="Song X."/>
            <person name="Pei D."/>
        </authorList>
    </citation>
    <scope>NUCLEOTIDE SEQUENCE [LARGE SCALE GENOMIC DNA]</scope>
    <source>
        <strain evidence="2">Sxm20200214</strain>
        <tissue evidence="2">Leaf</tissue>
    </source>
</reference>
<organism evidence="2 3">
    <name type="scientific">Brassica carinata</name>
    <name type="common">Ethiopian mustard</name>
    <name type="synonym">Abyssinian cabbage</name>
    <dbReference type="NCBI Taxonomy" id="52824"/>
    <lineage>
        <taxon>Eukaryota</taxon>
        <taxon>Viridiplantae</taxon>
        <taxon>Streptophyta</taxon>
        <taxon>Embryophyta</taxon>
        <taxon>Tracheophyta</taxon>
        <taxon>Spermatophyta</taxon>
        <taxon>Magnoliopsida</taxon>
        <taxon>eudicotyledons</taxon>
        <taxon>Gunneridae</taxon>
        <taxon>Pentapetalae</taxon>
        <taxon>rosids</taxon>
        <taxon>malvids</taxon>
        <taxon>Brassicales</taxon>
        <taxon>Brassicaceae</taxon>
        <taxon>Brassiceae</taxon>
        <taxon>Brassica</taxon>
    </lineage>
</organism>
<keyword evidence="3" id="KW-1185">Reference proteome</keyword>
<dbReference type="SUPFAM" id="SSF50965">
    <property type="entry name" value="Galactose oxidase, central domain"/>
    <property type="match status" value="1"/>
</dbReference>
<evidence type="ECO:0000313" key="3">
    <source>
        <dbReference type="Proteomes" id="UP000886595"/>
    </source>
</evidence>
<dbReference type="Proteomes" id="UP000886595">
    <property type="component" value="Unassembled WGS sequence"/>
</dbReference>
<evidence type="ECO:0000259" key="1">
    <source>
        <dbReference type="Pfam" id="PF07734"/>
    </source>
</evidence>
<gene>
    <name evidence="2" type="ORF">Bca52824_034245</name>
</gene>
<feature type="domain" description="F-box associated beta-propeller type 1" evidence="1">
    <location>
        <begin position="63"/>
        <end position="273"/>
    </location>
</feature>
<dbReference type="InterPro" id="IPR011043">
    <property type="entry name" value="Gal_Oxase/kelch_b-propeller"/>
</dbReference>
<sequence>MAERSHVDHPKVMVISEEDPLKGSVDNLPRPDTDVGFRTLCLESASHLSFTRLNFPQGFHHWIYVSESCDGLFCIYSVKTQSIYVVNPATRWLRRLPPYRCQVLLSNVNNALEDGRSYERSETYLAFVKAPTGYKLVWLYNNNSSDDSSQTVTKCEVFDFEANAWRYLTCTPSYGIFRNQTPASANGSLYWFTEPYDSEIQVVAFDINTETFRLLPKLVSSIASSDPQYVDMCTLDNGMCMSKREGDTMIQEIWRLKPSQDSWEKMYTIDLLSCSSSSSRTKFRDEFDWGWKDLVEPFTPPKRVRATRINISSNNNKILLSHRYTRSLVKYDSRTKSLSCFYKHRLCTRRYVPYFQSLISYI</sequence>
<dbReference type="NCBIfam" id="TIGR01640">
    <property type="entry name" value="F_box_assoc_1"/>
    <property type="match status" value="1"/>
</dbReference>
<proteinExistence type="predicted"/>
<evidence type="ECO:0000313" key="2">
    <source>
        <dbReference type="EMBL" id="KAG2297773.1"/>
    </source>
</evidence>
<dbReference type="OrthoDB" id="1078874at2759"/>
<dbReference type="PANTHER" id="PTHR31672">
    <property type="entry name" value="BNACNNG10540D PROTEIN"/>
    <property type="match status" value="1"/>
</dbReference>
<accession>A0A8X7RYE0</accession>
<dbReference type="Gene3D" id="2.120.10.80">
    <property type="entry name" value="Kelch-type beta propeller"/>
    <property type="match status" value="1"/>
</dbReference>